<dbReference type="OrthoDB" id="221211at2"/>
<evidence type="ECO:0000256" key="1">
    <source>
        <dbReference type="ARBA" id="ARBA00022729"/>
    </source>
</evidence>
<keyword evidence="4" id="KW-1185">Reference proteome</keyword>
<dbReference type="InterPro" id="IPR028994">
    <property type="entry name" value="Integrin_alpha_N"/>
</dbReference>
<dbReference type="PANTHER" id="PTHR45460">
    <property type="entry name" value="SIMILAR TO CYSTEINE PROTEINASE"/>
    <property type="match status" value="1"/>
</dbReference>
<evidence type="ECO:0000313" key="3">
    <source>
        <dbReference type="EMBL" id="QDS88864.1"/>
    </source>
</evidence>
<evidence type="ECO:0008006" key="5">
    <source>
        <dbReference type="Google" id="ProtNLM"/>
    </source>
</evidence>
<keyword evidence="2" id="KW-0812">Transmembrane</keyword>
<keyword evidence="2" id="KW-0472">Membrane</keyword>
<keyword evidence="1" id="KW-0732">Signal</keyword>
<reference evidence="3 4" key="1">
    <citation type="submission" date="2019-02" db="EMBL/GenBank/DDBJ databases">
        <title>Deep-cultivation of Planctomycetes and their phenomic and genomic characterization uncovers novel biology.</title>
        <authorList>
            <person name="Wiegand S."/>
            <person name="Jogler M."/>
            <person name="Boedeker C."/>
            <person name="Pinto D."/>
            <person name="Vollmers J."/>
            <person name="Rivas-Marin E."/>
            <person name="Kohn T."/>
            <person name="Peeters S.H."/>
            <person name="Heuer A."/>
            <person name="Rast P."/>
            <person name="Oberbeckmann S."/>
            <person name="Bunk B."/>
            <person name="Jeske O."/>
            <person name="Meyerdierks A."/>
            <person name="Storesund J.E."/>
            <person name="Kallscheuer N."/>
            <person name="Luecker S."/>
            <person name="Lage O.M."/>
            <person name="Pohl T."/>
            <person name="Merkel B.J."/>
            <person name="Hornburger P."/>
            <person name="Mueller R.-W."/>
            <person name="Bruemmer F."/>
            <person name="Labrenz M."/>
            <person name="Spormann A.M."/>
            <person name="Op den Camp H."/>
            <person name="Overmann J."/>
            <person name="Amann R."/>
            <person name="Jetten M.S.M."/>
            <person name="Mascher T."/>
            <person name="Medema M.H."/>
            <person name="Devos D.P."/>
            <person name="Kaster A.-K."/>
            <person name="Ovreas L."/>
            <person name="Rohde M."/>
            <person name="Galperin M.Y."/>
            <person name="Jogler C."/>
        </authorList>
    </citation>
    <scope>NUCLEOTIDE SEQUENCE [LARGE SCALE GENOMIC DNA]</scope>
    <source>
        <strain evidence="3 4">EC9</strain>
    </source>
</reference>
<dbReference type="AlphaFoldDB" id="A0A517M1V8"/>
<dbReference type="Pfam" id="PF13517">
    <property type="entry name" value="FG-GAP_3"/>
    <property type="match status" value="1"/>
</dbReference>
<dbReference type="EMBL" id="CP036261">
    <property type="protein sequence ID" value="QDS88864.1"/>
    <property type="molecule type" value="Genomic_DNA"/>
</dbReference>
<dbReference type="PANTHER" id="PTHR45460:SF2">
    <property type="entry name" value="ALPHA 1,3 GLUCANASE, GH71 FAMILY (EUROFUNG)"/>
    <property type="match status" value="1"/>
</dbReference>
<dbReference type="KEGG" id="ruv:EC9_30590"/>
<dbReference type="Proteomes" id="UP000319557">
    <property type="component" value="Chromosome"/>
</dbReference>
<gene>
    <name evidence="3" type="ORF">EC9_30590</name>
</gene>
<organism evidence="3 4">
    <name type="scientific">Rosistilla ulvae</name>
    <dbReference type="NCBI Taxonomy" id="1930277"/>
    <lineage>
        <taxon>Bacteria</taxon>
        <taxon>Pseudomonadati</taxon>
        <taxon>Planctomycetota</taxon>
        <taxon>Planctomycetia</taxon>
        <taxon>Pirellulales</taxon>
        <taxon>Pirellulaceae</taxon>
        <taxon>Rosistilla</taxon>
    </lineage>
</organism>
<proteinExistence type="predicted"/>
<feature type="transmembrane region" description="Helical" evidence="2">
    <location>
        <begin position="21"/>
        <end position="39"/>
    </location>
</feature>
<name>A0A517M1V8_9BACT</name>
<dbReference type="SUPFAM" id="SSF69318">
    <property type="entry name" value="Integrin alpha N-terminal domain"/>
    <property type="match status" value="2"/>
</dbReference>
<evidence type="ECO:0000313" key="4">
    <source>
        <dbReference type="Proteomes" id="UP000319557"/>
    </source>
</evidence>
<keyword evidence="2" id="KW-1133">Transmembrane helix</keyword>
<dbReference type="InterPro" id="IPR013517">
    <property type="entry name" value="FG-GAP"/>
</dbReference>
<sequence length="1245" mass="136389">MTRRYRTSAKGNSKSGAVSKPLMAALAIFIVAAVGIWFFTRPKVDVQQTLTQLRTAVGQIENLEVDQAQATLLAIQPLFPDDPSLQQNLAVNAVSRLRQLAATIDNVSVDPEVVESARQQFPAAVAAAQQNIDSFAALAGENAAAAWLKSRLMQVEASRVAPSQATQLAAENVRFLTETLAEHPDWLALVGPLTTALDESTDDELSQSVLPTLIEASEANPRNLFAVMQAINVAVKQRDPAATRLLQRSKELAEPLVPETSTIAASLGMEPLAVADRVIQAIADDDWQQAGLYTNYWINLHKGTAAYRTDLRLATPHELDFLSFDLSRRLGDQWAASHRETTPPIPISFDIQSVAETTGSAAKQVAWVDFDLDGTSELAVLDEDGLSILQREDDRWQRIATATVPADSQRFVVADLFLVDSSDRNRLRKSRVQTTDISDARRANQHDTFRSFVVSGPAGVTVLQANPEASDPQQRLRTPEKPTNLESITGVTASIACDIDADGDIDLVLGTETEGVQIWINRGNMTFFPVSAHSQLPPSDNPAIDFAFVDFDRDLDLDLLTVLRDGTVGVLENLLHLQFRWQPKDWHTGDGGVATKIGVGDIDGNVSWDPIIAQGDGLQVVFSETSDIGVWKKVGQANSPLAGPQFVTSEFNNDAWLDLVSWNEAGLAIDSLGFDGAASSLGEFAIEADAAIRDVSPGDWDGDGRIDLAIASDDGVWIASNTTQGTGNYLRASFKGIDDNASGRVNHYAIGSVLELRYGPYYRAQVITDPITHFGMGTESEAITLRAILPNGVTQSVVQPAANQILYEQQTLKGSCPYLYSWDGEKFAFVTDCLWAAPLGLQVAPGKVVPDRPWEYLKVDGRFVQPKDGFYELRITEELWELAYFDHLQLTAIDHPADVEIFTNEKVGPPSIAEHKIHALDKACIQPVRSAVDSSGDDVTQQLRHADEDYVQGFREQYVQGLCVPHWIELDLADIDPAAKRLSLVLTGWIFPTDTTLNIQIAQNPDLASVIYPVLEVPDGEGGWQKAIPYIGFPGGKTKTIVVDITGKLNPEDRRVRIRTSAQIYWDQAVVAVDPPDVETRQYALELQSASLGFHGYSAQLPRQSTQPHRYDYENASTAPKWPPLSGNLTQYGDVLAKLAAWDDDMVVMAAGDEMQLRFPVPAEPIPVGWKRDFVLHCVGWDKDADLHTLAGQTTGPLPFRAMSAYPPPITQAGEAEAARKRNAATQTRSQQYREFWQRSAVPGL</sequence>
<accession>A0A517M1V8</accession>
<dbReference type="RefSeq" id="WP_145346370.1">
    <property type="nucleotide sequence ID" value="NZ_CP036261.1"/>
</dbReference>
<evidence type="ECO:0000256" key="2">
    <source>
        <dbReference type="SAM" id="Phobius"/>
    </source>
</evidence>
<protein>
    <recommendedName>
        <fullName evidence="5">FG-GAP repeat protein</fullName>
    </recommendedName>
</protein>